<dbReference type="AlphaFoldDB" id="A0A382TL89"/>
<evidence type="ECO:0000259" key="1">
    <source>
        <dbReference type="PROSITE" id="PS50022"/>
    </source>
</evidence>
<evidence type="ECO:0000313" key="2">
    <source>
        <dbReference type="EMBL" id="SVD22830.1"/>
    </source>
</evidence>
<organism evidence="2">
    <name type="scientific">marine metagenome</name>
    <dbReference type="NCBI Taxonomy" id="408172"/>
    <lineage>
        <taxon>unclassified sequences</taxon>
        <taxon>metagenomes</taxon>
        <taxon>ecological metagenomes</taxon>
    </lineage>
</organism>
<dbReference type="SUPFAM" id="SSF49785">
    <property type="entry name" value="Galactose-binding domain-like"/>
    <property type="match status" value="1"/>
</dbReference>
<sequence length="220" mass="24458">MKSHKKFLITSVALAFLVGSSQSEDKVPLKIKVPRPVFIGTPKPIKGFPHLEKKGLKRGEIFVPPGTVNLASEKEVTGSDDFPIIGDLEFITDGDKDGEEGYFVELAPKTQWVQIDLEKASTIHGVCIWHFHSQARAYHDVIVQISDDPDFVDGVKTVFNSDHDNSSKLGVGKDLAYIETYKGKYIDAKEGKGRYVRLYTAGNSTNAMNHYIEVEVFGKQ</sequence>
<dbReference type="Pfam" id="PF22633">
    <property type="entry name" value="F5_F8_type_C_2"/>
    <property type="match status" value="1"/>
</dbReference>
<dbReference type="Gene3D" id="2.60.120.260">
    <property type="entry name" value="Galactose-binding domain-like"/>
    <property type="match status" value="1"/>
</dbReference>
<gene>
    <name evidence="2" type="ORF">METZ01_LOCUS375684</name>
</gene>
<protein>
    <recommendedName>
        <fullName evidence="1">F5/8 type C domain-containing protein</fullName>
    </recommendedName>
</protein>
<dbReference type="EMBL" id="UINC01137470">
    <property type="protein sequence ID" value="SVD22830.1"/>
    <property type="molecule type" value="Genomic_DNA"/>
</dbReference>
<reference evidence="2" key="1">
    <citation type="submission" date="2018-05" db="EMBL/GenBank/DDBJ databases">
        <authorList>
            <person name="Lanie J.A."/>
            <person name="Ng W.-L."/>
            <person name="Kazmierczak K.M."/>
            <person name="Andrzejewski T.M."/>
            <person name="Davidsen T.M."/>
            <person name="Wayne K.J."/>
            <person name="Tettelin H."/>
            <person name="Glass J.I."/>
            <person name="Rusch D."/>
            <person name="Podicherti R."/>
            <person name="Tsui H.-C.T."/>
            <person name="Winkler M.E."/>
        </authorList>
    </citation>
    <scope>NUCLEOTIDE SEQUENCE</scope>
</reference>
<proteinExistence type="predicted"/>
<accession>A0A382TL89</accession>
<dbReference type="InterPro" id="IPR000421">
    <property type="entry name" value="FA58C"/>
</dbReference>
<name>A0A382TL89_9ZZZZ</name>
<dbReference type="PROSITE" id="PS50022">
    <property type="entry name" value="FA58C_3"/>
    <property type="match status" value="1"/>
</dbReference>
<dbReference type="InterPro" id="IPR008979">
    <property type="entry name" value="Galactose-bd-like_sf"/>
</dbReference>
<feature type="domain" description="F5/8 type C" evidence="1">
    <location>
        <begin position="56"/>
        <end position="219"/>
    </location>
</feature>